<proteinExistence type="predicted"/>
<keyword evidence="4" id="KW-1185">Reference proteome</keyword>
<name>A0A0S4JHE4_BODSA</name>
<feature type="region of interest" description="Disordered" evidence="2">
    <location>
        <begin position="162"/>
        <end position="209"/>
    </location>
</feature>
<dbReference type="Proteomes" id="UP000051952">
    <property type="component" value="Unassembled WGS sequence"/>
</dbReference>
<reference evidence="4" key="1">
    <citation type="submission" date="2015-09" db="EMBL/GenBank/DDBJ databases">
        <authorList>
            <consortium name="Pathogen Informatics"/>
        </authorList>
    </citation>
    <scope>NUCLEOTIDE SEQUENCE [LARGE SCALE GENOMIC DNA]</scope>
    <source>
        <strain evidence="4">Lake Konstanz</strain>
    </source>
</reference>
<dbReference type="VEuPathDB" id="TriTrypDB:BSAL_21880"/>
<evidence type="ECO:0000256" key="2">
    <source>
        <dbReference type="SAM" id="MobiDB-lite"/>
    </source>
</evidence>
<feature type="compositionally biased region" description="Polar residues" evidence="2">
    <location>
        <begin position="25"/>
        <end position="41"/>
    </location>
</feature>
<evidence type="ECO:0000313" key="4">
    <source>
        <dbReference type="Proteomes" id="UP000051952"/>
    </source>
</evidence>
<feature type="coiled-coil region" evidence="1">
    <location>
        <begin position="398"/>
        <end position="471"/>
    </location>
</feature>
<feature type="compositionally biased region" description="Basic and acidic residues" evidence="2">
    <location>
        <begin position="183"/>
        <end position="198"/>
    </location>
</feature>
<feature type="region of interest" description="Disordered" evidence="2">
    <location>
        <begin position="1"/>
        <end position="44"/>
    </location>
</feature>
<feature type="compositionally biased region" description="Polar residues" evidence="2">
    <location>
        <begin position="1"/>
        <end position="14"/>
    </location>
</feature>
<accession>A0A0S4JHE4</accession>
<protein>
    <submittedName>
        <fullName evidence="3">Uncharacterized protein</fullName>
    </submittedName>
</protein>
<gene>
    <name evidence="3" type="ORF">BSAL_21880</name>
</gene>
<dbReference type="AlphaFoldDB" id="A0A0S4JHE4"/>
<keyword evidence="1" id="KW-0175">Coiled coil</keyword>
<sequence length="716" mass="81199">MLPNRSSPSPSLQPIKNAPRLPLGTSPSKFSTPTKGSTNHDNITKDLVRGLRRDVVELQHLIDEFEARPLLSAASRSLESSLFALEHQPMDVQLTELVRLVRERSQSVGEICCGNRAAESFSASYRTMSPVVGHLLFGCRELIALERDITAANLTTDMLIKPPPAATPRTDALSPQQLAGKQRISERARQRTHERDSKQASTFLDEAPDDTAVDVHNVSMGSNAIDTQLKLEGSTSHLHRASWVATDTTWLEQFQTELRSLGVESTQCSTETILRDVLAALQQRRKRSMSPSSADGDVEATPARRTIVDEQLRVQVAALSEELRLRDQTIHDIRTQLDASRFSPNRYTTIATVNDDPMSFHVEKQYRKDHQRSQMRILELERDYQQLFEAGRADRERSATLAREVEKLQSIVKSLESDAVAIRRARDEQEELFSGVSRTRKEEARMGAAAVAQLEGRVADLTTQLERCQTKHGILQGNFESLFDDWCDSQQRLEEAKVLRDYHDSEFEKYKEAYHQTTVERLERTQEQLMEAWGAADDNEGQKTVIRQQYDDSQQVVRTLHDESKSLLERIRASTEWKLLTVKAPEETKQLLARWQAMQADRERRESSALKLQAERITTFKQRAAAEIASRRAERIAGIDLVKAATVLQSYEMARAPQPVLRGFAFGSDNEDADNEMSSTGSRIPRDVRQAFVQDSSLRLVTFEQFWKELFPGEDL</sequence>
<organism evidence="3 4">
    <name type="scientific">Bodo saltans</name>
    <name type="common">Flagellated protozoan</name>
    <dbReference type="NCBI Taxonomy" id="75058"/>
    <lineage>
        <taxon>Eukaryota</taxon>
        <taxon>Discoba</taxon>
        <taxon>Euglenozoa</taxon>
        <taxon>Kinetoplastea</taxon>
        <taxon>Metakinetoplastina</taxon>
        <taxon>Eubodonida</taxon>
        <taxon>Bodonidae</taxon>
        <taxon>Bodo</taxon>
    </lineage>
</organism>
<evidence type="ECO:0000256" key="1">
    <source>
        <dbReference type="SAM" id="Coils"/>
    </source>
</evidence>
<evidence type="ECO:0000313" key="3">
    <source>
        <dbReference type="EMBL" id="CUG89524.1"/>
    </source>
</evidence>
<dbReference type="EMBL" id="CYKH01001747">
    <property type="protein sequence ID" value="CUG89524.1"/>
    <property type="molecule type" value="Genomic_DNA"/>
</dbReference>